<protein>
    <submittedName>
        <fullName evidence="1">DNA polymerase III chi subunit</fullName>
    </submittedName>
</protein>
<evidence type="ECO:0000313" key="2">
    <source>
        <dbReference type="Proteomes" id="UP000295565"/>
    </source>
</evidence>
<dbReference type="Proteomes" id="UP000295565">
    <property type="component" value="Unassembled WGS sequence"/>
</dbReference>
<comment type="caution">
    <text evidence="1">The sequence shown here is derived from an EMBL/GenBank/DDBJ whole genome shotgun (WGS) entry which is preliminary data.</text>
</comment>
<gene>
    <name evidence="1" type="ORF">EV690_3129</name>
</gene>
<keyword evidence="2" id="KW-1185">Reference proteome</keyword>
<dbReference type="PANTHER" id="PTHR38767:SF1">
    <property type="entry name" value="DNA POLYMERASE III SUBUNIT CHI"/>
    <property type="match status" value="1"/>
</dbReference>
<proteinExistence type="predicted"/>
<dbReference type="SUPFAM" id="SSF102400">
    <property type="entry name" value="DNA polymerase III chi subunit"/>
    <property type="match status" value="1"/>
</dbReference>
<dbReference type="Gene3D" id="3.40.50.10110">
    <property type="entry name" value="DNA polymerase III subunit chi"/>
    <property type="match status" value="1"/>
</dbReference>
<dbReference type="GO" id="GO:0003887">
    <property type="term" value="F:DNA-directed DNA polymerase activity"/>
    <property type="evidence" value="ECO:0007669"/>
    <property type="project" value="InterPro"/>
</dbReference>
<dbReference type="PANTHER" id="PTHR38767">
    <property type="entry name" value="DNA POLYMERASE III SUBUNIT CHI"/>
    <property type="match status" value="1"/>
</dbReference>
<reference evidence="1 2" key="1">
    <citation type="submission" date="2019-03" db="EMBL/GenBank/DDBJ databases">
        <title>Genomic Encyclopedia of Type Strains, Phase IV (KMG-IV): sequencing the most valuable type-strain genomes for metagenomic binning, comparative biology and taxonomic classification.</title>
        <authorList>
            <person name="Goeker M."/>
        </authorList>
    </citation>
    <scope>NUCLEOTIDE SEQUENCE [LARGE SCALE GENOMIC DNA]</scope>
    <source>
        <strain evidence="1 2">DSM 18577</strain>
    </source>
</reference>
<evidence type="ECO:0000313" key="1">
    <source>
        <dbReference type="EMBL" id="TCK46976.1"/>
    </source>
</evidence>
<dbReference type="GO" id="GO:0003677">
    <property type="term" value="F:DNA binding"/>
    <property type="evidence" value="ECO:0007669"/>
    <property type="project" value="InterPro"/>
</dbReference>
<accession>A0A4R1J8T4</accession>
<dbReference type="RefSeq" id="WP_131913872.1">
    <property type="nucleotide sequence ID" value="NZ_OU594967.1"/>
</dbReference>
<dbReference type="Pfam" id="PF04364">
    <property type="entry name" value="DNA_pol3_chi"/>
    <property type="match status" value="1"/>
</dbReference>
<dbReference type="InterPro" id="IPR036768">
    <property type="entry name" value="PolIII_chi_sf"/>
</dbReference>
<organism evidence="1 2">
    <name type="scientific">Celerinatantimonas diazotrophica</name>
    <dbReference type="NCBI Taxonomy" id="412034"/>
    <lineage>
        <taxon>Bacteria</taxon>
        <taxon>Pseudomonadati</taxon>
        <taxon>Pseudomonadota</taxon>
        <taxon>Gammaproteobacteria</taxon>
        <taxon>Celerinatantimonadaceae</taxon>
        <taxon>Celerinatantimonas</taxon>
    </lineage>
</organism>
<dbReference type="EMBL" id="SMGD01000016">
    <property type="protein sequence ID" value="TCK46976.1"/>
    <property type="molecule type" value="Genomic_DNA"/>
</dbReference>
<dbReference type="GO" id="GO:0006260">
    <property type="term" value="P:DNA replication"/>
    <property type="evidence" value="ECO:0007669"/>
    <property type="project" value="InterPro"/>
</dbReference>
<dbReference type="AlphaFoldDB" id="A0A4R1J8T4"/>
<name>A0A4R1J8T4_9GAMM</name>
<dbReference type="GO" id="GO:0032298">
    <property type="term" value="P:positive regulation of DNA-templated DNA replication initiation"/>
    <property type="evidence" value="ECO:0007669"/>
    <property type="project" value="TreeGrafter"/>
</dbReference>
<sequence length="145" mass="16498">MKAVTFYIMPDDAVSESAKMLDAVCHVIARHYYNNERVFVLSETKSQAEALDERLWQFDAESFVAHNLVGEGPRAGAPVEIGWQSGHNRRQTLVHLNAQIAPNLELYQHIVDFVPADEAGKQQARERYKAYRRLGLMPQTESLDI</sequence>
<dbReference type="InterPro" id="IPR007459">
    <property type="entry name" value="DNA_pol3_chi"/>
</dbReference>
<dbReference type="OrthoDB" id="5297568at2"/>